<dbReference type="AlphaFoldDB" id="A0A1C0AAZ2"/>
<dbReference type="PRINTS" id="PR00335">
    <property type="entry name" value="KUPTAKETRKA"/>
</dbReference>
<dbReference type="Proteomes" id="UP000093514">
    <property type="component" value="Unassembled WGS sequence"/>
</dbReference>
<evidence type="ECO:0000313" key="4">
    <source>
        <dbReference type="EMBL" id="OCL27531.1"/>
    </source>
</evidence>
<dbReference type="GO" id="GO:0015079">
    <property type="term" value="F:potassium ion transmembrane transporter activity"/>
    <property type="evidence" value="ECO:0007669"/>
    <property type="project" value="InterPro"/>
</dbReference>
<name>A0A1C0AAZ2_9FIRM</name>
<reference evidence="5" key="1">
    <citation type="submission" date="2016-07" db="EMBL/GenBank/DDBJ databases">
        <authorList>
            <person name="Florea S."/>
            <person name="Webb J.S."/>
            <person name="Jaromczyk J."/>
            <person name="Schardl C.L."/>
        </authorList>
    </citation>
    <scope>NUCLEOTIDE SEQUENCE [LARGE SCALE GENOMIC DNA]</scope>
    <source>
        <strain evidence="5">Z6</strain>
    </source>
</reference>
<keyword evidence="1" id="KW-0633">Potassium transport</keyword>
<protein>
    <submittedName>
        <fullName evidence="4">Potassium transporter TrkA</fullName>
    </submittedName>
</protein>
<dbReference type="OrthoDB" id="9775180at2"/>
<dbReference type="PANTHER" id="PTHR43833:SF8">
    <property type="entry name" value="TRK SYSTEM POTASSIUM UPTAKE PROTEIN TRKA"/>
    <property type="match status" value="1"/>
</dbReference>
<dbReference type="Pfam" id="PF02254">
    <property type="entry name" value="TrkA_N"/>
    <property type="match status" value="1"/>
</dbReference>
<dbReference type="PROSITE" id="PS51201">
    <property type="entry name" value="RCK_N"/>
    <property type="match status" value="1"/>
</dbReference>
<comment type="caution">
    <text evidence="4">The sequence shown here is derived from an EMBL/GenBank/DDBJ whole genome shotgun (WGS) entry which is preliminary data.</text>
</comment>
<keyword evidence="2" id="KW-0630">Potassium</keyword>
<keyword evidence="1" id="KW-0406">Ion transport</keyword>
<reference evidence="4 5" key="2">
    <citation type="submission" date="2016-08" db="EMBL/GenBank/DDBJ databases">
        <title>Orenia metallireducens sp. nov. strain Z6, a Novel Metal-reducing Firmicute from the Deep Subsurface.</title>
        <authorList>
            <person name="Maxim B.I."/>
            <person name="Kenneth K."/>
            <person name="Flynn T.M."/>
            <person name="Oloughlin E.J."/>
            <person name="Locke R.A."/>
            <person name="Weber J.R."/>
            <person name="Egan S.M."/>
            <person name="Mackie R.I."/>
            <person name="Cann I.K."/>
        </authorList>
    </citation>
    <scope>NUCLEOTIDE SEQUENCE [LARGE SCALE GENOMIC DNA]</scope>
    <source>
        <strain evidence="4 5">Z6</strain>
    </source>
</reference>
<dbReference type="RefSeq" id="WP_068715368.1">
    <property type="nucleotide sequence ID" value="NZ_LWDV01000007.1"/>
</dbReference>
<dbReference type="GO" id="GO:0005886">
    <property type="term" value="C:plasma membrane"/>
    <property type="evidence" value="ECO:0007669"/>
    <property type="project" value="InterPro"/>
</dbReference>
<dbReference type="Gene3D" id="3.40.50.720">
    <property type="entry name" value="NAD(P)-binding Rossmann-like Domain"/>
    <property type="match status" value="1"/>
</dbReference>
<dbReference type="InterPro" id="IPR036291">
    <property type="entry name" value="NAD(P)-bd_dom_sf"/>
</dbReference>
<gene>
    <name evidence="4" type="ORF">U472_02910</name>
</gene>
<dbReference type="InterPro" id="IPR050721">
    <property type="entry name" value="Trk_Ktr_HKT_K-transport"/>
</dbReference>
<dbReference type="SUPFAM" id="SSF51735">
    <property type="entry name" value="NAD(P)-binding Rossmann-fold domains"/>
    <property type="match status" value="1"/>
</dbReference>
<evidence type="ECO:0000313" key="5">
    <source>
        <dbReference type="Proteomes" id="UP000093514"/>
    </source>
</evidence>
<organism evidence="4 5">
    <name type="scientific">Orenia metallireducens</name>
    <dbReference type="NCBI Taxonomy" id="1413210"/>
    <lineage>
        <taxon>Bacteria</taxon>
        <taxon>Bacillati</taxon>
        <taxon>Bacillota</taxon>
        <taxon>Clostridia</taxon>
        <taxon>Halanaerobiales</taxon>
        <taxon>Halobacteroidaceae</taxon>
        <taxon>Orenia</taxon>
    </lineage>
</organism>
<keyword evidence="5" id="KW-1185">Reference proteome</keyword>
<dbReference type="PANTHER" id="PTHR43833">
    <property type="entry name" value="POTASSIUM CHANNEL PROTEIN 2-RELATED-RELATED"/>
    <property type="match status" value="1"/>
</dbReference>
<dbReference type="InterPro" id="IPR003148">
    <property type="entry name" value="RCK_N"/>
</dbReference>
<proteinExistence type="predicted"/>
<evidence type="ECO:0000256" key="2">
    <source>
        <dbReference type="ARBA" id="ARBA00022958"/>
    </source>
</evidence>
<accession>A0A1C0AAZ2</accession>
<dbReference type="EMBL" id="LWDV01000007">
    <property type="protein sequence ID" value="OCL27531.1"/>
    <property type="molecule type" value="Genomic_DNA"/>
</dbReference>
<feature type="domain" description="RCK N-terminal" evidence="3">
    <location>
        <begin position="1"/>
        <end position="115"/>
    </location>
</feature>
<sequence length="132" mass="14583">MYIVVIGCGRSGSYLANQLSKAGEDVVVIDKKFGSFDRLSAEFTGFTINGDATEIETLKSAKFDKADVVVITTDNDNVNAMIAQIASELYQIPKVMVRLLDPEKEVIYRNLDVITMSPTNLLVDKFTREIIG</sequence>
<dbReference type="InterPro" id="IPR006036">
    <property type="entry name" value="K_uptake_TrkA"/>
</dbReference>
<evidence type="ECO:0000256" key="1">
    <source>
        <dbReference type="ARBA" id="ARBA00022538"/>
    </source>
</evidence>
<evidence type="ECO:0000259" key="3">
    <source>
        <dbReference type="PROSITE" id="PS51201"/>
    </source>
</evidence>
<keyword evidence="1" id="KW-0813">Transport</keyword>